<dbReference type="PROSITE" id="PS50835">
    <property type="entry name" value="IG_LIKE"/>
    <property type="match status" value="1"/>
</dbReference>
<dbReference type="SMART" id="SM00409">
    <property type="entry name" value="IG"/>
    <property type="match status" value="1"/>
</dbReference>
<proteinExistence type="predicted"/>
<dbReference type="InterPro" id="IPR003599">
    <property type="entry name" value="Ig_sub"/>
</dbReference>
<dbReference type="Gene3D" id="2.60.40.10">
    <property type="entry name" value="Immunoglobulins"/>
    <property type="match status" value="1"/>
</dbReference>
<dbReference type="SMART" id="SM00406">
    <property type="entry name" value="IGv"/>
    <property type="match status" value="1"/>
</dbReference>
<evidence type="ECO:0000259" key="4">
    <source>
        <dbReference type="PROSITE" id="PS50835"/>
    </source>
</evidence>
<dbReference type="SUPFAM" id="SSF48726">
    <property type="entry name" value="Immunoglobulin"/>
    <property type="match status" value="1"/>
</dbReference>
<name>A0A8C3J4U6_9CHAR</name>
<dbReference type="Proteomes" id="UP000694419">
    <property type="component" value="Unplaced"/>
</dbReference>
<keyword evidence="1 3" id="KW-0732">Signal</keyword>
<dbReference type="InterPro" id="IPR007110">
    <property type="entry name" value="Ig-like_dom"/>
</dbReference>
<dbReference type="PANTHER" id="PTHR23268">
    <property type="entry name" value="T-CELL RECEPTOR BETA CHAIN"/>
    <property type="match status" value="1"/>
</dbReference>
<protein>
    <recommendedName>
        <fullName evidence="4">Ig-like domain-containing protein</fullName>
    </recommendedName>
</protein>
<dbReference type="GO" id="GO:0007166">
    <property type="term" value="P:cell surface receptor signaling pathway"/>
    <property type="evidence" value="ECO:0007669"/>
    <property type="project" value="TreeGrafter"/>
</dbReference>
<dbReference type="InterPro" id="IPR013783">
    <property type="entry name" value="Ig-like_fold"/>
</dbReference>
<reference evidence="5" key="1">
    <citation type="submission" date="2025-08" db="UniProtKB">
        <authorList>
            <consortium name="Ensembl"/>
        </authorList>
    </citation>
    <scope>IDENTIFICATION</scope>
</reference>
<keyword evidence="2" id="KW-0391">Immunity</keyword>
<reference evidence="5" key="2">
    <citation type="submission" date="2025-09" db="UniProtKB">
        <authorList>
            <consortium name="Ensembl"/>
        </authorList>
    </citation>
    <scope>IDENTIFICATION</scope>
</reference>
<feature type="signal peptide" evidence="3">
    <location>
        <begin position="1"/>
        <end position="22"/>
    </location>
</feature>
<dbReference type="GO" id="GO:0002376">
    <property type="term" value="P:immune system process"/>
    <property type="evidence" value="ECO:0007669"/>
    <property type="project" value="UniProtKB-KW"/>
</dbReference>
<dbReference type="AlphaFoldDB" id="A0A8C3J4U6"/>
<feature type="chain" id="PRO_5045549670" description="Ig-like domain-containing protein" evidence="3">
    <location>
        <begin position="23"/>
        <end position="176"/>
    </location>
</feature>
<dbReference type="InterPro" id="IPR036179">
    <property type="entry name" value="Ig-like_dom_sf"/>
</dbReference>
<organism evidence="5 6">
    <name type="scientific">Calidris pygmaea</name>
    <name type="common">Spoon-billed sandpiper</name>
    <dbReference type="NCBI Taxonomy" id="425635"/>
    <lineage>
        <taxon>Eukaryota</taxon>
        <taxon>Metazoa</taxon>
        <taxon>Chordata</taxon>
        <taxon>Craniata</taxon>
        <taxon>Vertebrata</taxon>
        <taxon>Euteleostomi</taxon>
        <taxon>Archelosauria</taxon>
        <taxon>Archosauria</taxon>
        <taxon>Dinosauria</taxon>
        <taxon>Saurischia</taxon>
        <taxon>Theropoda</taxon>
        <taxon>Coelurosauria</taxon>
        <taxon>Aves</taxon>
        <taxon>Neognathae</taxon>
        <taxon>Neoaves</taxon>
        <taxon>Charadriiformes</taxon>
        <taxon>Scolopacidae</taxon>
        <taxon>Calidris</taxon>
    </lineage>
</organism>
<evidence type="ECO:0000313" key="6">
    <source>
        <dbReference type="Proteomes" id="UP000694419"/>
    </source>
</evidence>
<dbReference type="InterPro" id="IPR050413">
    <property type="entry name" value="TCR_beta_variable"/>
</dbReference>
<feature type="domain" description="Ig-like" evidence="4">
    <location>
        <begin position="11"/>
        <end position="132"/>
    </location>
</feature>
<evidence type="ECO:0000256" key="2">
    <source>
        <dbReference type="ARBA" id="ARBA00022859"/>
    </source>
</evidence>
<dbReference type="Pfam" id="PF07686">
    <property type="entry name" value="V-set"/>
    <property type="match status" value="1"/>
</dbReference>
<dbReference type="GO" id="GO:0005886">
    <property type="term" value="C:plasma membrane"/>
    <property type="evidence" value="ECO:0007669"/>
    <property type="project" value="TreeGrafter"/>
</dbReference>
<evidence type="ECO:0000256" key="1">
    <source>
        <dbReference type="ARBA" id="ARBA00022729"/>
    </source>
</evidence>
<evidence type="ECO:0000256" key="3">
    <source>
        <dbReference type="SAM" id="SignalP"/>
    </source>
</evidence>
<accession>A0A8C3J4U6</accession>
<dbReference type="InterPro" id="IPR013106">
    <property type="entry name" value="Ig_V-set"/>
</dbReference>
<keyword evidence="6" id="KW-1185">Reference proteome</keyword>
<sequence>MKSLCVVTNLPLSLGIICVCQALQQSPDTVVREGDSVTLNCSQKGSTFSAMYWYKLPTGKDATLQLVVYSVEGGRADIEKEFRNHFQSNGAKGYRLSVEIDYALLNDSGTYFCAKADCTVTQSLEQLSTNLSMQRGVSAQRIRPVFDNRAYSPLALQLCLLPEKWWLSSLFLLPGL</sequence>
<evidence type="ECO:0000313" key="5">
    <source>
        <dbReference type="Ensembl" id="ENSCPGP00000002264.1"/>
    </source>
</evidence>
<dbReference type="Ensembl" id="ENSCPGT00000002492.1">
    <property type="protein sequence ID" value="ENSCPGP00000002264.1"/>
    <property type="gene ID" value="ENSCPGG00000001686.1"/>
</dbReference>